<comment type="caution">
    <text evidence="1">The sequence shown here is derived from an EMBL/GenBank/DDBJ whole genome shotgun (WGS) entry which is preliminary data.</text>
</comment>
<proteinExistence type="predicted"/>
<keyword evidence="2" id="KW-1185">Reference proteome</keyword>
<dbReference type="EMBL" id="JACHDB010000001">
    <property type="protein sequence ID" value="MBB5434303.1"/>
    <property type="molecule type" value="Genomic_DNA"/>
</dbReference>
<accession>A0A7W8VFM9</accession>
<dbReference type="RefSeq" id="WP_246528317.1">
    <property type="nucleotide sequence ID" value="NZ_BAAAJD010000121.1"/>
</dbReference>
<protein>
    <submittedName>
        <fullName evidence="1">Uncharacterized protein</fullName>
    </submittedName>
</protein>
<sequence length="107" mass="11974">MFEMFGRPQRADLIVLRDIDPALEALREALNDADPEERPGLRRALAILEEAAGAEDPRLRWTRQVLADAGIDPREKEGHAVKAVRQALPGLTLKQAVDLVKQAQEER</sequence>
<dbReference type="AlphaFoldDB" id="A0A7W8VFM9"/>
<dbReference type="Proteomes" id="UP000572635">
    <property type="component" value="Unassembled WGS sequence"/>
</dbReference>
<name>A0A7W8VFM9_9ACTN</name>
<evidence type="ECO:0000313" key="1">
    <source>
        <dbReference type="EMBL" id="MBB5434303.1"/>
    </source>
</evidence>
<reference evidence="1 2" key="1">
    <citation type="submission" date="2020-08" db="EMBL/GenBank/DDBJ databases">
        <title>Sequencing the genomes of 1000 actinobacteria strains.</title>
        <authorList>
            <person name="Klenk H.-P."/>
        </authorList>
    </citation>
    <scope>NUCLEOTIDE SEQUENCE [LARGE SCALE GENOMIC DNA]</scope>
    <source>
        <strain evidence="1 2">DSM 44551</strain>
    </source>
</reference>
<evidence type="ECO:0000313" key="2">
    <source>
        <dbReference type="Proteomes" id="UP000572635"/>
    </source>
</evidence>
<gene>
    <name evidence="1" type="ORF">HDA36_004387</name>
</gene>
<organism evidence="1 2">
    <name type="scientific">Nocardiopsis composta</name>
    <dbReference type="NCBI Taxonomy" id="157465"/>
    <lineage>
        <taxon>Bacteria</taxon>
        <taxon>Bacillati</taxon>
        <taxon>Actinomycetota</taxon>
        <taxon>Actinomycetes</taxon>
        <taxon>Streptosporangiales</taxon>
        <taxon>Nocardiopsidaceae</taxon>
        <taxon>Nocardiopsis</taxon>
    </lineage>
</organism>